<dbReference type="GO" id="GO:0043531">
    <property type="term" value="F:ADP binding"/>
    <property type="evidence" value="ECO:0007669"/>
    <property type="project" value="InterPro"/>
</dbReference>
<dbReference type="Proteomes" id="UP000008694">
    <property type="component" value="Unassembled WGS sequence"/>
</dbReference>
<keyword evidence="11" id="KW-1185">Reference proteome</keyword>
<dbReference type="InterPro" id="IPR042197">
    <property type="entry name" value="Apaf_helical"/>
</dbReference>
<dbReference type="AlphaFoldDB" id="D7KXD9"/>
<dbReference type="Gene3D" id="1.10.8.430">
    <property type="entry name" value="Helical domain of apoptotic protease-activating factors"/>
    <property type="match status" value="1"/>
</dbReference>
<dbReference type="GO" id="GO:0006952">
    <property type="term" value="P:defense response"/>
    <property type="evidence" value="ECO:0007669"/>
    <property type="project" value="UniProtKB-KW"/>
</dbReference>
<dbReference type="InterPro" id="IPR058192">
    <property type="entry name" value="WHD_ROQ1-like"/>
</dbReference>
<dbReference type="HOGENOM" id="CLU_001561_0_1_1"/>
<dbReference type="SMART" id="SM00255">
    <property type="entry name" value="TIR"/>
    <property type="match status" value="1"/>
</dbReference>
<organism evidence="11">
    <name type="scientific">Arabidopsis lyrata subsp. lyrata</name>
    <name type="common">Lyre-leaved rock-cress</name>
    <dbReference type="NCBI Taxonomy" id="81972"/>
    <lineage>
        <taxon>Eukaryota</taxon>
        <taxon>Viridiplantae</taxon>
        <taxon>Streptophyta</taxon>
        <taxon>Embryophyta</taxon>
        <taxon>Tracheophyta</taxon>
        <taxon>Spermatophyta</taxon>
        <taxon>Magnoliopsida</taxon>
        <taxon>eudicotyledons</taxon>
        <taxon>Gunneridae</taxon>
        <taxon>Pentapetalae</taxon>
        <taxon>rosids</taxon>
        <taxon>malvids</taxon>
        <taxon>Brassicales</taxon>
        <taxon>Brassicaceae</taxon>
        <taxon>Camelineae</taxon>
        <taxon>Arabidopsis</taxon>
    </lineage>
</organism>
<dbReference type="Gramene" id="Al_scaffold_0002_556">
    <property type="protein sequence ID" value="Al_scaffold_0002_556"/>
    <property type="gene ID" value="Al_scaffold_0002_556"/>
</dbReference>
<proteinExistence type="predicted"/>
<dbReference type="Gene3D" id="3.40.50.10140">
    <property type="entry name" value="Toll/interleukin-1 receptor homology (TIR) domain"/>
    <property type="match status" value="1"/>
</dbReference>
<evidence type="ECO:0000256" key="3">
    <source>
        <dbReference type="ARBA" id="ARBA00022737"/>
    </source>
</evidence>
<dbReference type="SUPFAM" id="SSF46785">
    <property type="entry name" value="Winged helix' DNA-binding domain"/>
    <property type="match status" value="1"/>
</dbReference>
<dbReference type="SUPFAM" id="SSF52058">
    <property type="entry name" value="L domain-like"/>
    <property type="match status" value="1"/>
</dbReference>
<dbReference type="InterPro" id="IPR035897">
    <property type="entry name" value="Toll_tir_struct_dom_sf"/>
</dbReference>
<comment type="catalytic activity">
    <reaction evidence="7">
        <text>NAD(+) + H2O = ADP-D-ribose + nicotinamide + H(+)</text>
        <dbReference type="Rhea" id="RHEA:16301"/>
        <dbReference type="ChEBI" id="CHEBI:15377"/>
        <dbReference type="ChEBI" id="CHEBI:15378"/>
        <dbReference type="ChEBI" id="CHEBI:17154"/>
        <dbReference type="ChEBI" id="CHEBI:57540"/>
        <dbReference type="ChEBI" id="CHEBI:57967"/>
        <dbReference type="EC" id="3.2.2.6"/>
    </reaction>
    <physiologicalReaction direction="left-to-right" evidence="7">
        <dbReference type="Rhea" id="RHEA:16302"/>
    </physiologicalReaction>
</comment>
<keyword evidence="5" id="KW-0611">Plant defense</keyword>
<evidence type="ECO:0000256" key="4">
    <source>
        <dbReference type="ARBA" id="ARBA00022801"/>
    </source>
</evidence>
<dbReference type="EC" id="3.2.2.6" evidence="1"/>
<evidence type="ECO:0000256" key="2">
    <source>
        <dbReference type="ARBA" id="ARBA00022614"/>
    </source>
</evidence>
<dbReference type="InterPro" id="IPR002182">
    <property type="entry name" value="NB-ARC"/>
</dbReference>
<name>D7KXD9_ARALL</name>
<dbReference type="Pfam" id="PF07725">
    <property type="entry name" value="LRR_3"/>
    <property type="match status" value="1"/>
</dbReference>
<reference evidence="11" key="1">
    <citation type="journal article" date="2011" name="Nat. Genet.">
        <title>The Arabidopsis lyrata genome sequence and the basis of rapid genome size change.</title>
        <authorList>
            <person name="Hu T.T."/>
            <person name="Pattyn P."/>
            <person name="Bakker E.G."/>
            <person name="Cao J."/>
            <person name="Cheng J.-F."/>
            <person name="Clark R.M."/>
            <person name="Fahlgren N."/>
            <person name="Fawcett J.A."/>
            <person name="Grimwood J."/>
            <person name="Gundlach H."/>
            <person name="Haberer G."/>
            <person name="Hollister J.D."/>
            <person name="Ossowski S."/>
            <person name="Ottilar R.P."/>
            <person name="Salamov A.A."/>
            <person name="Schneeberger K."/>
            <person name="Spannagl M."/>
            <person name="Wang X."/>
            <person name="Yang L."/>
            <person name="Nasrallah M.E."/>
            <person name="Bergelson J."/>
            <person name="Carrington J.C."/>
            <person name="Gaut B.S."/>
            <person name="Schmutz J."/>
            <person name="Mayer K.F.X."/>
            <person name="Van de Peer Y."/>
            <person name="Grigoriev I.V."/>
            <person name="Nordborg M."/>
            <person name="Weigel D."/>
            <person name="Guo Y.-L."/>
        </authorList>
    </citation>
    <scope>NUCLEOTIDE SEQUENCE [LARGE SCALE GENOMIC DNA]</scope>
    <source>
        <strain evidence="11">cv. MN47</strain>
    </source>
</reference>
<dbReference type="PANTHER" id="PTHR11017">
    <property type="entry name" value="LEUCINE-RICH REPEAT-CONTAINING PROTEIN"/>
    <property type="match status" value="1"/>
</dbReference>
<dbReference type="FunFam" id="3.40.50.300:FF:001002">
    <property type="entry name" value="Disease resistance protein (TIR-NBS-LRR class)"/>
    <property type="match status" value="1"/>
</dbReference>
<dbReference type="InterPro" id="IPR044974">
    <property type="entry name" value="Disease_R_plants"/>
</dbReference>
<evidence type="ECO:0000313" key="10">
    <source>
        <dbReference type="EMBL" id="EFH62904.1"/>
    </source>
</evidence>
<dbReference type="Pfam" id="PF00931">
    <property type="entry name" value="NB-ARC"/>
    <property type="match status" value="1"/>
</dbReference>
<dbReference type="Pfam" id="PF01582">
    <property type="entry name" value="TIR"/>
    <property type="match status" value="1"/>
</dbReference>
<dbReference type="PRINTS" id="PR00364">
    <property type="entry name" value="DISEASERSIST"/>
</dbReference>
<dbReference type="EMBL" id="GL348714">
    <property type="protein sequence ID" value="EFH62904.1"/>
    <property type="molecule type" value="Genomic_DNA"/>
</dbReference>
<dbReference type="InterPro" id="IPR011713">
    <property type="entry name" value="Leu-rich_rpt_3"/>
</dbReference>
<keyword evidence="4" id="KW-0378">Hydrolase</keyword>
<feature type="domain" description="TIR" evidence="9">
    <location>
        <begin position="12"/>
        <end position="176"/>
    </location>
</feature>
<dbReference type="InterPro" id="IPR032675">
    <property type="entry name" value="LRR_dom_sf"/>
</dbReference>
<keyword evidence="6" id="KW-0520">NAD</keyword>
<protein>
    <recommendedName>
        <fullName evidence="1">ADP-ribosyl cyclase/cyclic ADP-ribose hydrolase</fullName>
        <ecNumber evidence="1">3.2.2.6</ecNumber>
    </recommendedName>
</protein>
<evidence type="ECO:0000256" key="5">
    <source>
        <dbReference type="ARBA" id="ARBA00022821"/>
    </source>
</evidence>
<dbReference type="InterPro" id="IPR000157">
    <property type="entry name" value="TIR_dom"/>
</dbReference>
<evidence type="ECO:0000256" key="6">
    <source>
        <dbReference type="ARBA" id="ARBA00023027"/>
    </source>
</evidence>
<dbReference type="GO" id="GO:0061809">
    <property type="term" value="F:NAD+ nucleosidase activity, cyclic ADP-ribose generating"/>
    <property type="evidence" value="ECO:0007669"/>
    <property type="project" value="UniProtKB-EC"/>
</dbReference>
<sequence length="1037" mass="118948">MASSSSSSSRSWRYNVFPSFHGPDVRVTFLSHLQKQFQHNGIITFNDEGIERSQTISSELTRAIRESRISIVVLSENYASSSWCLNELLEISKCQESAGQIVMTVFYKVDPSDVRKQMGEFGKAFKKTCQGKTEAKIHRWTQSLTHVANIAGEHSLNWDNEANMIEKIARDVSDKLNATLSKDFDGMVGLEAHLRKIQYLLQSETDEAMTLGISGPGGIGKTTIARALYNQISRNFPLRYFMENVKGSYRNIDCDEHGSKLRLQEQLLSQILNHNGVKICNLDVIYERLRCQKVLIILDDVDSLEQLDALAKDIYRFGHGSRIIVTTKDQELLQRYGINNTYHVGFPSNEEALEIFCRYAFRRSSPLYGFEKLAIRVTELCSNLPLGLRVVGSSLRGKCEDEWKVIMNRLETSLDGDLERVLRVGYDSLHEKDQALFLHIAIFFNYKDEDYVKAILGEDNLDVEHGLRNLVNRSLIDISTNGDIVMHKLLQQMGRQAIHRQEPWKRQILIDAHEICDVLEYDTGTRTVAGISFDASNISKVFVSEGAFKRMRNLQFLSVSDENDRICIPEDLQFPPRLKLLHWEAYPRKSLPIRFYLENLVELDMQNSQLEKLWKGPQLLTNLKKMDLSMSRHLKELPDLSNATNLKRLNLDDCESLVEIPSSFSNLHKLKVLSMFACTKLEVIPTRMNLASLESVNMTACQRLKNFPDISRNILQLSISLTAVEQVPASIRLWSRLRVLNIIITSNGKLKALTHVPQSVRHLILSYTGVERIPYCKKSLHRLQLYLNGSRKLADSLRNDCEPMEQLICPYDTPYTQLNYTNCFKLDSKVQRAIITQSFVQGWACLPGREVPEEFEHRARGNSLTIRLMGDMPLTILKVCVVISPNQKTREFEQLLCRRMGKGNAYLPIDEISVYTIPRIQRKHLFLFHSYLFEEERFCEVTSRELVFEFSSELEIVECGTQIWKDESEINNNCGYQTANGKPGFSEEEDGGNNQQDTYEFSKASEEDEVDSTVDRECESESVEAYEEMNPAKRAKR</sequence>
<dbReference type="PANTHER" id="PTHR11017:SF525">
    <property type="entry name" value="TIR DOMAIN-CONTAINING PROTEIN"/>
    <property type="match status" value="1"/>
</dbReference>
<dbReference type="Pfam" id="PF23282">
    <property type="entry name" value="WHD_ROQ1"/>
    <property type="match status" value="1"/>
</dbReference>
<dbReference type="STRING" id="81972.D7KXD9"/>
<dbReference type="KEGG" id="aly:9322711"/>
<dbReference type="Gene3D" id="3.40.50.300">
    <property type="entry name" value="P-loop containing nucleotide triphosphate hydrolases"/>
    <property type="match status" value="1"/>
</dbReference>
<evidence type="ECO:0000256" key="8">
    <source>
        <dbReference type="SAM" id="MobiDB-lite"/>
    </source>
</evidence>
<feature type="region of interest" description="Disordered" evidence="8">
    <location>
        <begin position="975"/>
        <end position="1037"/>
    </location>
</feature>
<dbReference type="Gene3D" id="3.80.10.10">
    <property type="entry name" value="Ribonuclease Inhibitor"/>
    <property type="match status" value="1"/>
</dbReference>
<evidence type="ECO:0000256" key="7">
    <source>
        <dbReference type="ARBA" id="ARBA00047304"/>
    </source>
</evidence>
<dbReference type="SUPFAM" id="SSF52200">
    <property type="entry name" value="Toll/Interleukin receptor TIR domain"/>
    <property type="match status" value="1"/>
</dbReference>
<dbReference type="FunFam" id="3.80.10.10:FF:000386">
    <property type="entry name" value="Disease resistance protein RPS4"/>
    <property type="match status" value="1"/>
</dbReference>
<evidence type="ECO:0000256" key="1">
    <source>
        <dbReference type="ARBA" id="ARBA00011982"/>
    </source>
</evidence>
<evidence type="ECO:0000259" key="9">
    <source>
        <dbReference type="PROSITE" id="PS50104"/>
    </source>
</evidence>
<dbReference type="SUPFAM" id="SSF52540">
    <property type="entry name" value="P-loop containing nucleoside triphosphate hydrolases"/>
    <property type="match status" value="1"/>
</dbReference>
<dbReference type="FunFam" id="1.10.8.430:FF:000002">
    <property type="entry name" value="Disease resistance protein (TIR-NBS-LRR class)"/>
    <property type="match status" value="1"/>
</dbReference>
<gene>
    <name evidence="10" type="ORF">ARALYDRAFT_675406</name>
</gene>
<dbReference type="eggNOG" id="ENOG502SUNR">
    <property type="taxonomic scope" value="Eukaryota"/>
</dbReference>
<dbReference type="InterPro" id="IPR027417">
    <property type="entry name" value="P-loop_NTPase"/>
</dbReference>
<dbReference type="PROSITE" id="PS50104">
    <property type="entry name" value="TIR"/>
    <property type="match status" value="1"/>
</dbReference>
<dbReference type="GO" id="GO:0007165">
    <property type="term" value="P:signal transduction"/>
    <property type="evidence" value="ECO:0007669"/>
    <property type="project" value="InterPro"/>
</dbReference>
<accession>D7KXD9</accession>
<evidence type="ECO:0000313" key="11">
    <source>
        <dbReference type="Proteomes" id="UP000008694"/>
    </source>
</evidence>
<keyword evidence="3" id="KW-0677">Repeat</keyword>
<dbReference type="OrthoDB" id="1073546at2759"/>
<keyword evidence="2" id="KW-0433">Leucine-rich repeat</keyword>
<dbReference type="InterPro" id="IPR036390">
    <property type="entry name" value="WH_DNA-bd_sf"/>
</dbReference>
<dbReference type="FunFam" id="3.40.50.10140:FF:000007">
    <property type="entry name" value="Disease resistance protein (TIR-NBS-LRR class)"/>
    <property type="match status" value="1"/>
</dbReference>